<evidence type="ECO:0000313" key="2">
    <source>
        <dbReference type="EMBL" id="CAH3180089.1"/>
    </source>
</evidence>
<evidence type="ECO:0000313" key="3">
    <source>
        <dbReference type="Proteomes" id="UP001159427"/>
    </source>
</evidence>
<feature type="region of interest" description="Disordered" evidence="1">
    <location>
        <begin position="117"/>
        <end position="145"/>
    </location>
</feature>
<accession>A0ABN8RMU1</accession>
<comment type="caution">
    <text evidence="2">The sequence shown here is derived from an EMBL/GenBank/DDBJ whole genome shotgun (WGS) entry which is preliminary data.</text>
</comment>
<feature type="region of interest" description="Disordered" evidence="1">
    <location>
        <begin position="70"/>
        <end position="92"/>
    </location>
</feature>
<dbReference type="Gene3D" id="3.30.420.10">
    <property type="entry name" value="Ribonuclease H-like superfamily/Ribonuclease H"/>
    <property type="match status" value="1"/>
</dbReference>
<dbReference type="EMBL" id="CALNXI010001940">
    <property type="protein sequence ID" value="CAH3180089.1"/>
    <property type="molecule type" value="Genomic_DNA"/>
</dbReference>
<evidence type="ECO:0008006" key="4">
    <source>
        <dbReference type="Google" id="ProtNLM"/>
    </source>
</evidence>
<organism evidence="2 3">
    <name type="scientific">Porites evermanni</name>
    <dbReference type="NCBI Taxonomy" id="104178"/>
    <lineage>
        <taxon>Eukaryota</taxon>
        <taxon>Metazoa</taxon>
        <taxon>Cnidaria</taxon>
        <taxon>Anthozoa</taxon>
        <taxon>Hexacorallia</taxon>
        <taxon>Scleractinia</taxon>
        <taxon>Fungiina</taxon>
        <taxon>Poritidae</taxon>
        <taxon>Porites</taxon>
    </lineage>
</organism>
<reference evidence="2 3" key="1">
    <citation type="submission" date="2022-05" db="EMBL/GenBank/DDBJ databases">
        <authorList>
            <consortium name="Genoscope - CEA"/>
            <person name="William W."/>
        </authorList>
    </citation>
    <scope>NUCLEOTIDE SEQUENCE [LARGE SCALE GENOMIC DNA]</scope>
</reference>
<feature type="compositionally biased region" description="Basic residues" evidence="1">
    <location>
        <begin position="70"/>
        <end position="82"/>
    </location>
</feature>
<keyword evidence="3" id="KW-1185">Reference proteome</keyword>
<sequence length="163" mass="18815">MKAFCSTNQIQLLPARTPTIQGLVEWSNSTFKENMRNLIISLCGLQISKWCEYTMQASCIMNITYHHARAPTKGRSKTKTKTKTNPFRQSSENRSINITPYGAVFHMKAKGELLDHDLQEGPGKQKRKDIQEPQESYNTKMIEQSEVNPRKKCTTLMTWFQLK</sequence>
<gene>
    <name evidence="2" type="ORF">PEVE_00012742</name>
</gene>
<name>A0ABN8RMU1_9CNID</name>
<dbReference type="Proteomes" id="UP001159427">
    <property type="component" value="Unassembled WGS sequence"/>
</dbReference>
<protein>
    <recommendedName>
        <fullName evidence="4">Integrase catalytic domain-containing protein</fullName>
    </recommendedName>
</protein>
<evidence type="ECO:0000256" key="1">
    <source>
        <dbReference type="SAM" id="MobiDB-lite"/>
    </source>
</evidence>
<dbReference type="InterPro" id="IPR036397">
    <property type="entry name" value="RNaseH_sf"/>
</dbReference>
<feature type="compositionally biased region" description="Polar residues" evidence="1">
    <location>
        <begin position="133"/>
        <end position="145"/>
    </location>
</feature>
<proteinExistence type="predicted"/>